<dbReference type="GO" id="GO:0005975">
    <property type="term" value="P:carbohydrate metabolic process"/>
    <property type="evidence" value="ECO:0007669"/>
    <property type="project" value="UniProtKB-ARBA"/>
</dbReference>
<dbReference type="PROSITE" id="PS51892">
    <property type="entry name" value="SUBTILASE"/>
    <property type="match status" value="1"/>
</dbReference>
<keyword evidence="2 6" id="KW-0645">Protease</keyword>
<evidence type="ECO:0000256" key="2">
    <source>
        <dbReference type="ARBA" id="ARBA00022670"/>
    </source>
</evidence>
<sequence>MSLAFRHVRVLAVSSIVLAASAAVPPAGAATAAVPALSESSAASARTITLITGDKVKVTTGPDGGVTSMLLSPDGQRPVDAVTHTEAGERYVFPRSTLKYLAAGLLDRNLFNVTRLLASGYDDARRDRLPLIVSYTDAAARSRTAAVPQGARQVRALSSIQGAAVDADRSAAFWASLTKDARLPGSSGRASGEAALSGGIAKVWLDGKVKADLAESTAQIGAPQVWEFGNTGEGVDVAVLDSGIDTAHPDLAGRVAQAETFVPDQTVEDGQGHGTHVASTIAGTGAASGGKERGVAPGARLHVGKVLDNAGEGQESWVLAGMEWAARTERAKIISMSLGAQATDGTDPLSAAVNQLSAETGALFVVAAGNSGPTAFTVGTPAAADAALAVGAVDGADQPADFSSRGPRAGDRGLKPEITAPGVDILAARSQYAAEGDGFYQTMSGTSMATPHVAGAAALLAAQHPDWTGAQLKDALVSTAKPTPDHSPAEAGSGRLDIAATSTATVFATASAFAGYRSYPVEAGTTSTKDVTYTNLGEAPVTLDLATRVNGAPQDAFTLSQPQVTVPAHGTATVQVVAHYDEVPADTTVTGTVEATDASGAPRARTLIGAAQEGARHVLAINAKDRSGEPLGGDLILTGKKFFAPLILDPSGTGTIRIPEGTYTAWLHADLEGANGPRSRGYGELAVTDIVLDRDRTVVIDARKARRLTAVTPRASSLDGVRIDVYRGVADDDYTATSRWPDASYDSVWTLPTGGKVGVGAFELGGHWRLNQPAITISTSGHDFDDAIVHRGAAPLPKGHHTLEAVFAGDGDAAGYRGKGAEGKAVIVRNNDTVSREDQAAAAAAAGAKLLLVVNDGPGRIVPWNDPIYGAPNLAPLTVASLGIDEGEKLIAQIQRGRRTLLHVTSNPATEYVYDLVHRFQGAVPADPAYRPGSKDLARVNVSFRNYRQSRVVESRDDYWRFGYSTATAIGASEAPAIGERTDYVTAGVSWHEAATIVREVGQESIRPVAYRAGTSTDLHWFGPIHRPRSAPGTSPLRQDDLLQVVLPGWGDSGAGHVGGTFLNSMVSNSLKLYQGDTLLGEAPYDQLLVTGLRPERLPYRVVSENSRGTWANPYSTSTRTEWGFTSEAGAAGAIERLPFIQLDYAVNTDVAGKARRRADLTVTPSHLDGVAGAGDLRAVTLEISYDDGATWRKARLDRGRDGWRTRLDAPAAASFVTLRAAARDSRGNTVAQTITRAFGLK</sequence>
<keyword evidence="4 6" id="KW-0720">Serine protease</keyword>
<dbReference type="InterPro" id="IPR000209">
    <property type="entry name" value="Peptidase_S8/S53_dom"/>
</dbReference>
<feature type="active site" description="Charge relay system" evidence="5 6">
    <location>
        <position position="273"/>
    </location>
</feature>
<evidence type="ECO:0000256" key="3">
    <source>
        <dbReference type="ARBA" id="ARBA00022801"/>
    </source>
</evidence>
<evidence type="ECO:0000256" key="5">
    <source>
        <dbReference type="PIRSR" id="PIRSR615500-1"/>
    </source>
</evidence>
<dbReference type="PIRSF" id="PIRSF037852">
    <property type="entry name" value="Subtilisin_rel_SAV5721"/>
    <property type="match status" value="1"/>
</dbReference>
<evidence type="ECO:0000256" key="9">
    <source>
        <dbReference type="SAM" id="SignalP"/>
    </source>
</evidence>
<dbReference type="InterPro" id="IPR023827">
    <property type="entry name" value="Peptidase_S8_Asp-AS"/>
</dbReference>
<dbReference type="InterPro" id="IPR013783">
    <property type="entry name" value="Ig-like_fold"/>
</dbReference>
<protein>
    <submittedName>
        <fullName evidence="11">Subtilisin family serine protease</fullName>
    </submittedName>
</protein>
<dbReference type="PRINTS" id="PR00723">
    <property type="entry name" value="SUBTILISIN"/>
</dbReference>
<dbReference type="EMBL" id="JACHMI010000001">
    <property type="protein sequence ID" value="MBB6550904.1"/>
    <property type="molecule type" value="Genomic_DNA"/>
</dbReference>
<evidence type="ECO:0000259" key="10">
    <source>
        <dbReference type="Pfam" id="PF00082"/>
    </source>
</evidence>
<dbReference type="PROSITE" id="PS00136">
    <property type="entry name" value="SUBTILASE_ASP"/>
    <property type="match status" value="1"/>
</dbReference>
<feature type="domain" description="Peptidase S8/S53" evidence="10">
    <location>
        <begin position="232"/>
        <end position="492"/>
    </location>
</feature>
<comment type="similarity">
    <text evidence="1 6 7">Belongs to the peptidase S8 family.</text>
</comment>
<dbReference type="InterPro" id="IPR023828">
    <property type="entry name" value="Peptidase_S8_Ser-AS"/>
</dbReference>
<dbReference type="InterPro" id="IPR017296">
    <property type="entry name" value="Peptidase_S8A_SAM-P45"/>
</dbReference>
<feature type="chain" id="PRO_5030971226" evidence="9">
    <location>
        <begin position="30"/>
        <end position="1242"/>
    </location>
</feature>
<gene>
    <name evidence="11" type="ORF">HD593_005699</name>
</gene>
<dbReference type="InterPro" id="IPR022398">
    <property type="entry name" value="Peptidase_S8_His-AS"/>
</dbReference>
<dbReference type="Gene3D" id="2.60.40.10">
    <property type="entry name" value="Immunoglobulins"/>
    <property type="match status" value="1"/>
</dbReference>
<dbReference type="PANTHER" id="PTHR43399">
    <property type="entry name" value="SUBTILISIN-RELATED"/>
    <property type="match status" value="1"/>
</dbReference>
<dbReference type="SUPFAM" id="SSF52743">
    <property type="entry name" value="Subtilisin-like"/>
    <property type="match status" value="1"/>
</dbReference>
<comment type="caution">
    <text evidence="11">The sequence shown here is derived from an EMBL/GenBank/DDBJ whole genome shotgun (WGS) entry which is preliminary data.</text>
</comment>
<dbReference type="AlphaFoldDB" id="A0A7X0U0Z3"/>
<evidence type="ECO:0000313" key="12">
    <source>
        <dbReference type="Proteomes" id="UP000565579"/>
    </source>
</evidence>
<dbReference type="PANTHER" id="PTHR43399:SF4">
    <property type="entry name" value="CELL WALL-ASSOCIATED PROTEASE"/>
    <property type="match status" value="1"/>
</dbReference>
<dbReference type="Gene3D" id="3.50.30.30">
    <property type="match status" value="1"/>
</dbReference>
<dbReference type="GO" id="GO:0004252">
    <property type="term" value="F:serine-type endopeptidase activity"/>
    <property type="evidence" value="ECO:0007669"/>
    <property type="project" value="UniProtKB-UniRule"/>
</dbReference>
<feature type="region of interest" description="Disordered" evidence="8">
    <location>
        <begin position="398"/>
        <end position="417"/>
    </location>
</feature>
<dbReference type="GO" id="GO:0006508">
    <property type="term" value="P:proteolysis"/>
    <property type="evidence" value="ECO:0007669"/>
    <property type="project" value="UniProtKB-KW"/>
</dbReference>
<feature type="signal peptide" evidence="9">
    <location>
        <begin position="1"/>
        <end position="29"/>
    </location>
</feature>
<dbReference type="SUPFAM" id="SSF52025">
    <property type="entry name" value="PA domain"/>
    <property type="match status" value="1"/>
</dbReference>
<feature type="active site" description="Charge relay system" evidence="5 6">
    <location>
        <position position="241"/>
    </location>
</feature>
<evidence type="ECO:0000313" key="11">
    <source>
        <dbReference type="EMBL" id="MBB6550904.1"/>
    </source>
</evidence>
<dbReference type="Gene3D" id="2.60.40.650">
    <property type="match status" value="1"/>
</dbReference>
<proteinExistence type="inferred from homology"/>
<dbReference type="InterPro" id="IPR014756">
    <property type="entry name" value="Ig_E-set"/>
</dbReference>
<dbReference type="SUPFAM" id="SSF81296">
    <property type="entry name" value="E set domains"/>
    <property type="match status" value="1"/>
</dbReference>
<dbReference type="RefSeq" id="WP_221525007.1">
    <property type="nucleotide sequence ID" value="NZ_JACHMI010000001.1"/>
</dbReference>
<dbReference type="InterPro" id="IPR015500">
    <property type="entry name" value="Peptidase_S8_subtilisin-rel"/>
</dbReference>
<dbReference type="InterPro" id="IPR036852">
    <property type="entry name" value="Peptidase_S8/S53_dom_sf"/>
</dbReference>
<evidence type="ECO:0000256" key="7">
    <source>
        <dbReference type="RuleBase" id="RU003355"/>
    </source>
</evidence>
<dbReference type="Gene3D" id="3.40.50.200">
    <property type="entry name" value="Peptidase S8/S53 domain"/>
    <property type="match status" value="1"/>
</dbReference>
<keyword evidence="3 6" id="KW-0378">Hydrolase</keyword>
<dbReference type="PROSITE" id="PS00138">
    <property type="entry name" value="SUBTILASE_SER"/>
    <property type="match status" value="1"/>
</dbReference>
<dbReference type="Proteomes" id="UP000565579">
    <property type="component" value="Unassembled WGS sequence"/>
</dbReference>
<evidence type="ECO:0000256" key="1">
    <source>
        <dbReference type="ARBA" id="ARBA00011073"/>
    </source>
</evidence>
<feature type="active site" description="Charge relay system" evidence="5 6">
    <location>
        <position position="447"/>
    </location>
</feature>
<keyword evidence="12" id="KW-1185">Reference proteome</keyword>
<dbReference type="InterPro" id="IPR051048">
    <property type="entry name" value="Peptidase_S8/S53_subtilisin"/>
</dbReference>
<dbReference type="PROSITE" id="PS00137">
    <property type="entry name" value="SUBTILASE_HIS"/>
    <property type="match status" value="1"/>
</dbReference>
<dbReference type="Pfam" id="PF00082">
    <property type="entry name" value="Peptidase_S8"/>
    <property type="match status" value="1"/>
</dbReference>
<reference evidence="11 12" key="1">
    <citation type="submission" date="2020-08" db="EMBL/GenBank/DDBJ databases">
        <title>Sequencing the genomes of 1000 actinobacteria strains.</title>
        <authorList>
            <person name="Klenk H.-P."/>
        </authorList>
    </citation>
    <scope>NUCLEOTIDE SEQUENCE [LARGE SCALE GENOMIC DNA]</scope>
    <source>
        <strain evidence="11 12">DSM 43768</strain>
    </source>
</reference>
<keyword evidence="9" id="KW-0732">Signal</keyword>
<organism evidence="11 12">
    <name type="scientific">Nonomuraea rubra</name>
    <dbReference type="NCBI Taxonomy" id="46180"/>
    <lineage>
        <taxon>Bacteria</taxon>
        <taxon>Bacillati</taxon>
        <taxon>Actinomycetota</taxon>
        <taxon>Actinomycetes</taxon>
        <taxon>Streptosporangiales</taxon>
        <taxon>Streptosporangiaceae</taxon>
        <taxon>Nonomuraea</taxon>
    </lineage>
</organism>
<evidence type="ECO:0000256" key="8">
    <source>
        <dbReference type="SAM" id="MobiDB-lite"/>
    </source>
</evidence>
<name>A0A7X0U0Z3_9ACTN</name>
<evidence type="ECO:0000256" key="4">
    <source>
        <dbReference type="ARBA" id="ARBA00022825"/>
    </source>
</evidence>
<dbReference type="InterPro" id="IPR046450">
    <property type="entry name" value="PA_dom_sf"/>
</dbReference>
<accession>A0A7X0U0Z3</accession>
<evidence type="ECO:0000256" key="6">
    <source>
        <dbReference type="PROSITE-ProRule" id="PRU01240"/>
    </source>
</evidence>